<accession>A0A3L9Y7U6</accession>
<evidence type="ECO:0000259" key="1">
    <source>
        <dbReference type="Pfam" id="PF07486"/>
    </source>
</evidence>
<name>A0A3L9Y7U6_9RHOB</name>
<proteinExistence type="predicted"/>
<comment type="caution">
    <text evidence="2">The sequence shown here is derived from an EMBL/GenBank/DDBJ whole genome shotgun (WGS) entry which is preliminary data.</text>
</comment>
<dbReference type="InterPro" id="IPR011105">
    <property type="entry name" value="Cell_wall_hydrolase_SleB"/>
</dbReference>
<dbReference type="InterPro" id="IPR042047">
    <property type="entry name" value="SleB_dom1"/>
</dbReference>
<dbReference type="Gene3D" id="1.10.10.2520">
    <property type="entry name" value="Cell wall hydrolase SleB, domain 1"/>
    <property type="match status" value="1"/>
</dbReference>
<evidence type="ECO:0000313" key="3">
    <source>
        <dbReference type="Proteomes" id="UP000281343"/>
    </source>
</evidence>
<protein>
    <submittedName>
        <fullName evidence="2">Cell wall hydrolase</fullName>
    </submittedName>
</protein>
<evidence type="ECO:0000313" key="2">
    <source>
        <dbReference type="EMBL" id="RMA43348.1"/>
    </source>
</evidence>
<dbReference type="Proteomes" id="UP000281343">
    <property type="component" value="Unassembled WGS sequence"/>
</dbReference>
<dbReference type="AlphaFoldDB" id="A0A3L9Y7U6"/>
<keyword evidence="3" id="KW-1185">Reference proteome</keyword>
<keyword evidence="2" id="KW-0378">Hydrolase</keyword>
<dbReference type="OrthoDB" id="9785345at2"/>
<organism evidence="2 3">
    <name type="scientific">Rhodophyticola porphyridii</name>
    <dbReference type="NCBI Taxonomy" id="1852017"/>
    <lineage>
        <taxon>Bacteria</taxon>
        <taxon>Pseudomonadati</taxon>
        <taxon>Pseudomonadota</taxon>
        <taxon>Alphaproteobacteria</taxon>
        <taxon>Rhodobacterales</taxon>
        <taxon>Roseobacteraceae</taxon>
        <taxon>Rhodophyticola</taxon>
    </lineage>
</organism>
<reference evidence="2 3" key="1">
    <citation type="submission" date="2018-10" db="EMBL/GenBank/DDBJ databases">
        <authorList>
            <person name="Jung H.S."/>
            <person name="Jeon C.O."/>
        </authorList>
    </citation>
    <scope>NUCLEOTIDE SEQUENCE [LARGE SCALE GENOMIC DNA]</scope>
    <source>
        <strain evidence="2 3">MA-7-27</strain>
    </source>
</reference>
<dbReference type="Pfam" id="PF07486">
    <property type="entry name" value="Hydrolase_2"/>
    <property type="match status" value="1"/>
</dbReference>
<dbReference type="EMBL" id="RCNT01000002">
    <property type="protein sequence ID" value="RMA43348.1"/>
    <property type="molecule type" value="Genomic_DNA"/>
</dbReference>
<dbReference type="GO" id="GO:0016787">
    <property type="term" value="F:hydrolase activity"/>
    <property type="evidence" value="ECO:0007669"/>
    <property type="project" value="UniProtKB-KW"/>
</dbReference>
<gene>
    <name evidence="2" type="ORF">D9R08_05800</name>
</gene>
<sequence>MWAGTAQAQVTASTSTDPTAGINIRLSSLMGEERASLGAVSPDRLRRIGAPFVGRGATGQAIYDAAALDAMPRARGNAQWQCLTEALYFEARGESVRGQYAVAEVILNRVDSPNYPNSICGVVNQGTGQRYACQFTYTCDGRPERVTETAMHRRLGKIARIMMDGGPRDLTQGATHYHTTAVNPRWARVYPRTARIGTHVFYRQAY</sequence>
<feature type="domain" description="Cell wall hydrolase SleB" evidence="1">
    <location>
        <begin position="93"/>
        <end position="202"/>
    </location>
</feature>